<dbReference type="AlphaFoldDB" id="A0A7W7ZRN4"/>
<protein>
    <submittedName>
        <fullName evidence="1">Uncharacterized protein</fullName>
    </submittedName>
</protein>
<gene>
    <name evidence="1" type="ORF">HDF15_003277</name>
</gene>
<dbReference type="InterPro" id="IPR054257">
    <property type="entry name" value="DUF6988"/>
</dbReference>
<dbReference type="RefSeq" id="WP_221314452.1">
    <property type="nucleotide sequence ID" value="NZ_JACHIO010000013.1"/>
</dbReference>
<comment type="caution">
    <text evidence="1">The sequence shown here is derived from an EMBL/GenBank/DDBJ whole genome shotgun (WGS) entry which is preliminary data.</text>
</comment>
<dbReference type="Pfam" id="PF22491">
    <property type="entry name" value="DUF6988"/>
    <property type="match status" value="1"/>
</dbReference>
<reference evidence="1 2" key="1">
    <citation type="submission" date="2020-08" db="EMBL/GenBank/DDBJ databases">
        <title>Genomic Encyclopedia of Type Strains, Phase IV (KMG-V): Genome sequencing to study the core and pangenomes of soil and plant-associated prokaryotes.</title>
        <authorList>
            <person name="Whitman W."/>
        </authorList>
    </citation>
    <scope>NUCLEOTIDE SEQUENCE [LARGE SCALE GENOMIC DNA]</scope>
    <source>
        <strain evidence="1 2">X5P3</strain>
    </source>
</reference>
<sequence>MHNFVLDTVPQELLLDTDQKTIIVALFSLVVEHHGAILTLLRTGRFDGSAFALVRPLIDAIYRAFWVHFCAAPHHLEAIRKGESPYPPLPNMADEVEKRMSYTGGLFTIVKPFIKSLHGFTHGGLEQLGRRFDAEGNIKATYDDGAKLEVVNSTTSFVVMLAVAWCQIVDGKQPEQEPRSEALMTRYSELFAIPAAIEG</sequence>
<dbReference type="Proteomes" id="UP000584867">
    <property type="component" value="Unassembled WGS sequence"/>
</dbReference>
<proteinExistence type="predicted"/>
<dbReference type="EMBL" id="JACHIO010000013">
    <property type="protein sequence ID" value="MBB5064915.1"/>
    <property type="molecule type" value="Genomic_DNA"/>
</dbReference>
<accession>A0A7W7ZRN4</accession>
<evidence type="ECO:0000313" key="2">
    <source>
        <dbReference type="Proteomes" id="UP000584867"/>
    </source>
</evidence>
<name>A0A7W7ZRN4_9BACT</name>
<organism evidence="1 2">
    <name type="scientific">Granulicella mallensis</name>
    <dbReference type="NCBI Taxonomy" id="940614"/>
    <lineage>
        <taxon>Bacteria</taxon>
        <taxon>Pseudomonadati</taxon>
        <taxon>Acidobacteriota</taxon>
        <taxon>Terriglobia</taxon>
        <taxon>Terriglobales</taxon>
        <taxon>Acidobacteriaceae</taxon>
        <taxon>Granulicella</taxon>
    </lineage>
</organism>
<evidence type="ECO:0000313" key="1">
    <source>
        <dbReference type="EMBL" id="MBB5064915.1"/>
    </source>
</evidence>